<dbReference type="InterPro" id="IPR021109">
    <property type="entry name" value="Peptidase_aspartic_dom_sf"/>
</dbReference>
<dbReference type="EMBL" id="FRYK01000003">
    <property type="protein sequence ID" value="SHO73738.1"/>
    <property type="molecule type" value="Genomic_DNA"/>
</dbReference>
<dbReference type="Pfam" id="PF17820">
    <property type="entry name" value="PDZ_6"/>
    <property type="match status" value="1"/>
</dbReference>
<dbReference type="InterPro" id="IPR036034">
    <property type="entry name" value="PDZ_sf"/>
</dbReference>
<feature type="domain" description="Peptidase A2" evidence="3">
    <location>
        <begin position="54"/>
        <end position="130"/>
    </location>
</feature>
<dbReference type="InterPro" id="IPR001995">
    <property type="entry name" value="Peptidase_A2_cat"/>
</dbReference>
<dbReference type="PROSITE" id="PS50106">
    <property type="entry name" value="PDZ"/>
    <property type="match status" value="1"/>
</dbReference>
<gene>
    <name evidence="4" type="ORF">SAMN05443547_2109</name>
</gene>
<proteinExistence type="predicted"/>
<dbReference type="Pfam" id="PF13650">
    <property type="entry name" value="Asp_protease_2"/>
    <property type="match status" value="1"/>
</dbReference>
<organism evidence="4 5">
    <name type="scientific">Flavobacterium cucumis</name>
    <dbReference type="NCBI Taxonomy" id="416016"/>
    <lineage>
        <taxon>Bacteria</taxon>
        <taxon>Pseudomonadati</taxon>
        <taxon>Bacteroidota</taxon>
        <taxon>Flavobacteriia</taxon>
        <taxon>Flavobacteriales</taxon>
        <taxon>Flavobacteriaceae</taxon>
        <taxon>Flavobacterium</taxon>
    </lineage>
</organism>
<dbReference type="Proteomes" id="UP000184611">
    <property type="component" value="Unassembled WGS sequence"/>
</dbReference>
<dbReference type="GO" id="GO:0006508">
    <property type="term" value="P:proteolysis"/>
    <property type="evidence" value="ECO:0007669"/>
    <property type="project" value="UniProtKB-KW"/>
</dbReference>
<sequence length="440" mass="50464">MIKVFLLRIMIFNIAFTFGQSKTFFNSKNDKIKIPFELSNNLIIVDAVFNNIPLKMIVDTGADSNLLFSYPVEDTIRVDKDKRLFIKGIGTSQSIEAFLSSGNQFTIKEYLDSNFEILIIPNLEINLVNKLGIPINGILGYSFFKDYLVEINYERELIFLHANKEKAIRKRAKKFKKSSVEVENFKPYLQLKTALDKQEYQLKLLFDTGLSDGLWLFESKTISSDRYYIQDYLGRGLSGDIKGKRSRVNKISFSDIEVNEALVSYPDSLFFKQISLVKGRNGSLGGDIIKRFNWFLDYENKVFYFKKNKLLDAPFEYNMSGMEVQHSGLELVQKEFSITKFVSVDSETSYVADRSQIIPNFRFELKPTFEVCAIREASPAAKAGLKVGDKIISINNKLAYNLNLQKITTLFQSEAGKKIKIAVVRNGKILNFEFTLEKIL</sequence>
<dbReference type="SMART" id="SM00228">
    <property type="entry name" value="PDZ"/>
    <property type="match status" value="1"/>
</dbReference>
<dbReference type="STRING" id="416016.SAMN05443547_2109"/>
<dbReference type="SUPFAM" id="SSF50630">
    <property type="entry name" value="Acid proteases"/>
    <property type="match status" value="1"/>
</dbReference>
<dbReference type="SUPFAM" id="SSF50156">
    <property type="entry name" value="PDZ domain-like"/>
    <property type="match status" value="1"/>
</dbReference>
<dbReference type="RefSeq" id="WP_073584156.1">
    <property type="nucleotide sequence ID" value="NZ_CBCSEA010000011.1"/>
</dbReference>
<keyword evidence="5" id="KW-1185">Reference proteome</keyword>
<dbReference type="PROSITE" id="PS50175">
    <property type="entry name" value="ASP_PROT_RETROV"/>
    <property type="match status" value="1"/>
</dbReference>
<protein>
    <submittedName>
        <fullName evidence="4">Aspartyl protease</fullName>
    </submittedName>
</protein>
<dbReference type="InterPro" id="IPR041489">
    <property type="entry name" value="PDZ_6"/>
</dbReference>
<dbReference type="Gene3D" id="2.30.42.10">
    <property type="match status" value="1"/>
</dbReference>
<dbReference type="Gene3D" id="2.40.70.10">
    <property type="entry name" value="Acid Proteases"/>
    <property type="match status" value="1"/>
</dbReference>
<dbReference type="InterPro" id="IPR001478">
    <property type="entry name" value="PDZ"/>
</dbReference>
<evidence type="ECO:0000259" key="3">
    <source>
        <dbReference type="PROSITE" id="PS50175"/>
    </source>
</evidence>
<dbReference type="GO" id="GO:0004190">
    <property type="term" value="F:aspartic-type endopeptidase activity"/>
    <property type="evidence" value="ECO:0007669"/>
    <property type="project" value="InterPro"/>
</dbReference>
<evidence type="ECO:0000256" key="1">
    <source>
        <dbReference type="ARBA" id="ARBA00022801"/>
    </source>
</evidence>
<evidence type="ECO:0000313" key="5">
    <source>
        <dbReference type="Proteomes" id="UP000184611"/>
    </source>
</evidence>
<dbReference type="OrthoDB" id="3521766at2"/>
<evidence type="ECO:0000259" key="2">
    <source>
        <dbReference type="PROSITE" id="PS50106"/>
    </source>
</evidence>
<accession>A0A1M7ZY09</accession>
<keyword evidence="1" id="KW-0378">Hydrolase</keyword>
<evidence type="ECO:0000313" key="4">
    <source>
        <dbReference type="EMBL" id="SHO73738.1"/>
    </source>
</evidence>
<feature type="domain" description="PDZ" evidence="2">
    <location>
        <begin position="371"/>
        <end position="413"/>
    </location>
</feature>
<keyword evidence="4" id="KW-0645">Protease</keyword>
<reference evidence="5" key="1">
    <citation type="submission" date="2016-12" db="EMBL/GenBank/DDBJ databases">
        <authorList>
            <person name="Varghese N."/>
            <person name="Submissions S."/>
        </authorList>
    </citation>
    <scope>NUCLEOTIDE SEQUENCE [LARGE SCALE GENOMIC DNA]</scope>
    <source>
        <strain evidence="5">DSM 18830</strain>
    </source>
</reference>
<name>A0A1M7ZY09_9FLAO</name>
<dbReference type="AlphaFoldDB" id="A0A1M7ZY09"/>